<dbReference type="PRINTS" id="PR00922">
    <property type="entry name" value="DADACBPTASE3"/>
</dbReference>
<dbReference type="GO" id="GO:0004185">
    <property type="term" value="F:serine-type carboxypeptidase activity"/>
    <property type="evidence" value="ECO:0007669"/>
    <property type="project" value="InterPro"/>
</dbReference>
<evidence type="ECO:0000256" key="4">
    <source>
        <dbReference type="SAM" id="SignalP"/>
    </source>
</evidence>
<keyword evidence="5" id="KW-0645">Protease</keyword>
<dbReference type="SUPFAM" id="SSF56601">
    <property type="entry name" value="beta-lactamase/transpeptidase-like"/>
    <property type="match status" value="1"/>
</dbReference>
<keyword evidence="5" id="KW-0121">Carboxypeptidase</keyword>
<evidence type="ECO:0000256" key="2">
    <source>
        <dbReference type="ARBA" id="ARBA00022801"/>
    </source>
</evidence>
<dbReference type="Proteomes" id="UP000196138">
    <property type="component" value="Chromosome"/>
</dbReference>
<evidence type="ECO:0000256" key="3">
    <source>
        <dbReference type="SAM" id="MobiDB-lite"/>
    </source>
</evidence>
<dbReference type="Pfam" id="PF02113">
    <property type="entry name" value="Peptidase_S13"/>
    <property type="match status" value="1"/>
</dbReference>
<dbReference type="EMBL" id="CP021455">
    <property type="protein sequence ID" value="ARU03286.1"/>
    <property type="molecule type" value="Genomic_DNA"/>
</dbReference>
<dbReference type="NCBIfam" id="TIGR00666">
    <property type="entry name" value="PBP4"/>
    <property type="match status" value="1"/>
</dbReference>
<dbReference type="Gene3D" id="3.50.80.20">
    <property type="entry name" value="D-Ala-D-Ala carboxypeptidase C, peptidase S13"/>
    <property type="match status" value="1"/>
</dbReference>
<dbReference type="PANTHER" id="PTHR30023:SF0">
    <property type="entry name" value="PENICILLIN-SENSITIVE CARBOXYPEPTIDASE A"/>
    <property type="match status" value="1"/>
</dbReference>
<dbReference type="InterPro" id="IPR000667">
    <property type="entry name" value="Peptidase_S13"/>
</dbReference>
<dbReference type="RefSeq" id="WP_087275557.1">
    <property type="nucleotide sequence ID" value="NZ_CP021455.1"/>
</dbReference>
<name>A0A1Y0EI68_9BURK</name>
<dbReference type="GO" id="GO:0006508">
    <property type="term" value="P:proteolysis"/>
    <property type="evidence" value="ECO:0007669"/>
    <property type="project" value="InterPro"/>
</dbReference>
<feature type="signal peptide" evidence="4">
    <location>
        <begin position="1"/>
        <end position="34"/>
    </location>
</feature>
<dbReference type="Gene3D" id="3.40.710.10">
    <property type="entry name" value="DD-peptidase/beta-lactamase superfamily"/>
    <property type="match status" value="1"/>
</dbReference>
<dbReference type="PANTHER" id="PTHR30023">
    <property type="entry name" value="D-ALANYL-D-ALANINE CARBOXYPEPTIDASE"/>
    <property type="match status" value="1"/>
</dbReference>
<accession>A0A1Y0EI68</accession>
<protein>
    <submittedName>
        <fullName evidence="5">D-alanyl-D-alanine carboxypeptidase/D-alanyl-D-alanine-endopeptidase</fullName>
    </submittedName>
</protein>
<keyword evidence="2" id="KW-0378">Hydrolase</keyword>
<dbReference type="AlphaFoldDB" id="A0A1Y0EI68"/>
<dbReference type="KEGG" id="cser:CCO03_00010"/>
<dbReference type="OrthoDB" id="9802627at2"/>
<feature type="region of interest" description="Disordered" evidence="3">
    <location>
        <begin position="72"/>
        <end position="91"/>
    </location>
</feature>
<evidence type="ECO:0000313" key="6">
    <source>
        <dbReference type="Proteomes" id="UP000196138"/>
    </source>
</evidence>
<feature type="chain" id="PRO_5012507965" evidence="4">
    <location>
        <begin position="35"/>
        <end position="514"/>
    </location>
</feature>
<dbReference type="InterPro" id="IPR012338">
    <property type="entry name" value="Beta-lactam/transpept-like"/>
</dbReference>
<sequence>MLHCPPSARLRALRLALGGLILSTLAGTSLARTAAPVTALPSPVSQALQQAKVPLEALSVIVAPLPPAPGAVNPRPEPVNPSGNANAQPAPWTMPAPRLNWQPDVPRNPASVMKLVTTYAGLDLLGSSYLWRTRVYVDGPIQDGVLNGNLILRGGGDPKLVIERLQDLLAHVMEKGVRVIRGDIILDNSVFTLPAHDPAAFDDEPLRPYNAAPDGLLMNFKSLVFRFVPDGQGQALVYTTPPLAGLAVTPRVPLNRNGCGVWQTGLQADFQDPLNIRFNGSYPAACGEREWAVAYADPAHFSARMVEGVWRQAGGALLGQTRYARVPAGAKVLVTGTSIPLVSVIADINKFSNNVMAQQLFLTLSSAGDARGSFTESRNRLAGWWRQQFGLRPAPKVDNGSGLSRDERITAASLTALLQHAAQGRNASAFMESLSIAGVDGTTARMRARNPNSAALGNARLKTGTLRDVTAIAGYAYGHSGQVYTVVAIINHPNAPAARAALDRVVDWAVRDAS</sequence>
<evidence type="ECO:0000256" key="1">
    <source>
        <dbReference type="ARBA" id="ARBA00006096"/>
    </source>
</evidence>
<organism evidence="5 6">
    <name type="scientific">Comamonas serinivorans</name>
    <dbReference type="NCBI Taxonomy" id="1082851"/>
    <lineage>
        <taxon>Bacteria</taxon>
        <taxon>Pseudomonadati</taxon>
        <taxon>Pseudomonadota</taxon>
        <taxon>Betaproteobacteria</taxon>
        <taxon>Burkholderiales</taxon>
        <taxon>Comamonadaceae</taxon>
        <taxon>Comamonas</taxon>
    </lineage>
</organism>
<reference evidence="5 6" key="1">
    <citation type="submission" date="2017-05" db="EMBL/GenBank/DDBJ databases">
        <authorList>
            <person name="Song R."/>
            <person name="Chenine A.L."/>
            <person name="Ruprecht R.M."/>
        </authorList>
    </citation>
    <scope>NUCLEOTIDE SEQUENCE [LARGE SCALE GENOMIC DNA]</scope>
    <source>
        <strain evidence="5 6">DSM 26136</strain>
    </source>
</reference>
<comment type="similarity">
    <text evidence="1">Belongs to the peptidase S13 family.</text>
</comment>
<dbReference type="GO" id="GO:0000270">
    <property type="term" value="P:peptidoglycan metabolic process"/>
    <property type="evidence" value="ECO:0007669"/>
    <property type="project" value="TreeGrafter"/>
</dbReference>
<keyword evidence="4" id="KW-0732">Signal</keyword>
<keyword evidence="6" id="KW-1185">Reference proteome</keyword>
<evidence type="ECO:0000313" key="5">
    <source>
        <dbReference type="EMBL" id="ARU03286.1"/>
    </source>
</evidence>
<gene>
    <name evidence="5" type="ORF">CCO03_00010</name>
</gene>
<proteinExistence type="inferred from homology"/>